<keyword evidence="1" id="KW-0472">Membrane</keyword>
<feature type="transmembrane region" description="Helical" evidence="1">
    <location>
        <begin position="212"/>
        <end position="233"/>
    </location>
</feature>
<dbReference type="VEuPathDB" id="MicrosporidiaDB:TUBRATIS_15810"/>
<protein>
    <submittedName>
        <fullName evidence="2">Uncharacterized protein</fullName>
    </submittedName>
</protein>
<proteinExistence type="predicted"/>
<feature type="transmembrane region" description="Helical" evidence="1">
    <location>
        <begin position="147"/>
        <end position="164"/>
    </location>
</feature>
<feature type="transmembrane region" description="Helical" evidence="1">
    <location>
        <begin position="42"/>
        <end position="60"/>
    </location>
</feature>
<evidence type="ECO:0000313" key="3">
    <source>
        <dbReference type="Proteomes" id="UP000282876"/>
    </source>
</evidence>
<evidence type="ECO:0000256" key="1">
    <source>
        <dbReference type="SAM" id="Phobius"/>
    </source>
</evidence>
<organism evidence="2 3">
    <name type="scientific">Tubulinosema ratisbonensis</name>
    <dbReference type="NCBI Taxonomy" id="291195"/>
    <lineage>
        <taxon>Eukaryota</taxon>
        <taxon>Fungi</taxon>
        <taxon>Fungi incertae sedis</taxon>
        <taxon>Microsporidia</taxon>
        <taxon>Tubulinosematoidea</taxon>
        <taxon>Tubulinosematidae</taxon>
        <taxon>Tubulinosema</taxon>
    </lineage>
</organism>
<reference evidence="2 3" key="1">
    <citation type="submission" date="2018-10" db="EMBL/GenBank/DDBJ databases">
        <title>Draft genome sequence of the microsporidian Tubulinosema ratisbonensis.</title>
        <authorList>
            <person name="Polonais V."/>
            <person name="Peyretaillade E."/>
            <person name="Niehus S."/>
            <person name="Wawrzyniak I."/>
            <person name="Franchet A."/>
            <person name="Gaspin C."/>
            <person name="Reichstadt M."/>
            <person name="Belser C."/>
            <person name="Labadie K."/>
            <person name="Delbac F."/>
            <person name="Ferrandon D."/>
        </authorList>
    </citation>
    <scope>NUCLEOTIDE SEQUENCE [LARGE SCALE GENOMIC DNA]</scope>
    <source>
        <strain evidence="2 3">Franzen</strain>
    </source>
</reference>
<accession>A0A437ALD2</accession>
<gene>
    <name evidence="2" type="ORF">TUBRATIS_15810</name>
</gene>
<feature type="transmembrane region" description="Helical" evidence="1">
    <location>
        <begin position="254"/>
        <end position="271"/>
    </location>
</feature>
<dbReference type="AlphaFoldDB" id="A0A437ALD2"/>
<dbReference type="EMBL" id="RCSS01000358">
    <property type="protein sequence ID" value="RVD91942.1"/>
    <property type="molecule type" value="Genomic_DNA"/>
</dbReference>
<feature type="transmembrane region" description="Helical" evidence="1">
    <location>
        <begin position="185"/>
        <end position="206"/>
    </location>
</feature>
<keyword evidence="3" id="KW-1185">Reference proteome</keyword>
<dbReference type="Proteomes" id="UP000282876">
    <property type="component" value="Unassembled WGS sequence"/>
</dbReference>
<keyword evidence="1" id="KW-0812">Transmembrane</keyword>
<comment type="caution">
    <text evidence="2">The sequence shown here is derived from an EMBL/GenBank/DDBJ whole genome shotgun (WGS) entry which is preliminary data.</text>
</comment>
<evidence type="ECO:0000313" key="2">
    <source>
        <dbReference type="EMBL" id="RVD91942.1"/>
    </source>
</evidence>
<sequence>MRKRRNTPCNIKHQKPYKEPQNEVFTIKNYTITEDFFYNLKLFDLFVQTAVTIFLTLKLFPFINNYLMLLILVLKFLFIFFVSKLLEEVSESIFDRIIVMYFLVEYFLYNLYIYFMSFVNLINAFEVIAICFKMCKENPFLNLKLDALAHSIFILFSIFLFLVINFRYVTFNCKSKENNIRNLEIITNIIVFILTISLAIHFYIFLKFNYPFLVLFGLSIYIFFTAILSNMLIRRVIKTENLRKQFYKSQIIKIILCILFINEMGLDFYSITLNHKSLHPLTFSAEFYFGMT</sequence>
<keyword evidence="1" id="KW-1133">Transmembrane helix</keyword>
<feature type="transmembrane region" description="Helical" evidence="1">
    <location>
        <begin position="66"/>
        <end position="86"/>
    </location>
</feature>
<name>A0A437ALD2_9MICR</name>